<protein>
    <submittedName>
        <fullName evidence="3">PKD domain-containing protein</fullName>
    </submittedName>
</protein>
<dbReference type="Pfam" id="PF18911">
    <property type="entry name" value="PKD_4"/>
    <property type="match status" value="1"/>
</dbReference>
<gene>
    <name evidence="3" type="ORF">NU887_01660</name>
</gene>
<evidence type="ECO:0000313" key="4">
    <source>
        <dbReference type="Proteomes" id="UP001142175"/>
    </source>
</evidence>
<dbReference type="InterPro" id="IPR000601">
    <property type="entry name" value="PKD_dom"/>
</dbReference>
<sequence length="497" mass="53216">MKKYLNYLILLLPLIILGACIEEYSLDALPPTEEDAAFTFQASAESDNIINFTANSEFFIMNWDLGNGSTGTGKTVTGTYPLKGTYTVTLTIFNAGGNVTSTRTVVIEETDPVLLDKPLYNFLTGGPSAVDGKIWVVDSASAGHFGVGPDPIQAGYFPEWYQAKANEKAGGGMYDDRYTFKLAGFGFDMKTNGDVYINAAQGPNFPGAVDSGVGDLRAPFTAPSGLSWTIVEPETGFPTLTIASSGFLGYFAGSRTYQILSIDDDQMFLRYIDQANAGLSWYIRLIRAGYDSTSGGGGGDPDPDPDPDPSDGTLTLQDLIGNGSKAWKLKPAAKAFGVGPSPGSDEYYPNGEDLSTARACLFNDEFIFNDGGLFEYDAKGDFFGEFYMGVDTEGCQPEANLTGKPGEAWKSGSHTFTFAEGNESTRSKITVTGTGAFIVLPKAFNGGEYTAGPPTANKSVTYDVLNYVKDGNKEELTIIIDVSNNGTVFWSFILIPA</sequence>
<keyword evidence="4" id="KW-1185">Reference proteome</keyword>
<dbReference type="InterPro" id="IPR022409">
    <property type="entry name" value="PKD/Chitinase_dom"/>
</dbReference>
<feature type="region of interest" description="Disordered" evidence="1">
    <location>
        <begin position="293"/>
        <end position="312"/>
    </location>
</feature>
<dbReference type="RefSeq" id="WP_258421613.1">
    <property type="nucleotide sequence ID" value="NZ_JANSUY010000001.1"/>
</dbReference>
<comment type="caution">
    <text evidence="3">The sequence shown here is derived from an EMBL/GenBank/DDBJ whole genome shotgun (WGS) entry which is preliminary data.</text>
</comment>
<name>A0A9X2P1W6_9BACT</name>
<evidence type="ECO:0000256" key="1">
    <source>
        <dbReference type="SAM" id="MobiDB-lite"/>
    </source>
</evidence>
<dbReference type="InterPro" id="IPR013783">
    <property type="entry name" value="Ig-like_fold"/>
</dbReference>
<feature type="domain" description="PKD" evidence="2">
    <location>
        <begin position="63"/>
        <end position="114"/>
    </location>
</feature>
<dbReference type="AlphaFoldDB" id="A0A9X2P1W6"/>
<dbReference type="CDD" id="cd00146">
    <property type="entry name" value="PKD"/>
    <property type="match status" value="1"/>
</dbReference>
<dbReference type="SUPFAM" id="SSF49299">
    <property type="entry name" value="PKD domain"/>
    <property type="match status" value="1"/>
</dbReference>
<dbReference type="PROSITE" id="PS50093">
    <property type="entry name" value="PKD"/>
    <property type="match status" value="1"/>
</dbReference>
<dbReference type="Proteomes" id="UP001142175">
    <property type="component" value="Unassembled WGS sequence"/>
</dbReference>
<reference evidence="3" key="1">
    <citation type="submission" date="2022-08" db="EMBL/GenBank/DDBJ databases">
        <authorList>
            <person name="Zhang D."/>
        </authorList>
    </citation>
    <scope>NUCLEOTIDE SEQUENCE</scope>
    <source>
        <strain evidence="3">XJ19-11</strain>
    </source>
</reference>
<dbReference type="PROSITE" id="PS51257">
    <property type="entry name" value="PROKAR_LIPOPROTEIN"/>
    <property type="match status" value="1"/>
</dbReference>
<dbReference type="SMART" id="SM00089">
    <property type="entry name" value="PKD"/>
    <property type="match status" value="1"/>
</dbReference>
<dbReference type="EMBL" id="JANSUY010000001">
    <property type="protein sequence ID" value="MCR9013718.1"/>
    <property type="molecule type" value="Genomic_DNA"/>
</dbReference>
<organism evidence="3 4">
    <name type="scientific">Aquiflexum gelatinilyticum</name>
    <dbReference type="NCBI Taxonomy" id="2961943"/>
    <lineage>
        <taxon>Bacteria</taxon>
        <taxon>Pseudomonadati</taxon>
        <taxon>Bacteroidota</taxon>
        <taxon>Cytophagia</taxon>
        <taxon>Cytophagales</taxon>
        <taxon>Cyclobacteriaceae</taxon>
        <taxon>Aquiflexum</taxon>
    </lineage>
</organism>
<evidence type="ECO:0000313" key="3">
    <source>
        <dbReference type="EMBL" id="MCR9013718.1"/>
    </source>
</evidence>
<evidence type="ECO:0000259" key="2">
    <source>
        <dbReference type="PROSITE" id="PS50093"/>
    </source>
</evidence>
<dbReference type="Gene3D" id="2.60.40.10">
    <property type="entry name" value="Immunoglobulins"/>
    <property type="match status" value="1"/>
</dbReference>
<proteinExistence type="predicted"/>
<accession>A0A9X2P1W6</accession>
<dbReference type="InterPro" id="IPR035986">
    <property type="entry name" value="PKD_dom_sf"/>
</dbReference>